<evidence type="ECO:0000313" key="8">
    <source>
        <dbReference type="EMBL" id="KIW02641.1"/>
    </source>
</evidence>
<dbReference type="GO" id="GO:0071013">
    <property type="term" value="C:catalytic step 2 spliceosome"/>
    <property type="evidence" value="ECO:0007669"/>
    <property type="project" value="TreeGrafter"/>
</dbReference>
<dbReference type="InParanoid" id="A0A0D1XK04"/>
<dbReference type="VEuPathDB" id="FungiDB:PV09_06081"/>
<protein>
    <recommendedName>
        <fullName evidence="10">Pre-mRNA-splicing factor SPF27</fullName>
    </recommendedName>
</protein>
<keyword evidence="9" id="KW-1185">Reference proteome</keyword>
<name>A0A0D1XK04_9PEZI</name>
<dbReference type="OrthoDB" id="205794at2759"/>
<evidence type="ECO:0000256" key="2">
    <source>
        <dbReference type="ARBA" id="ARBA00010788"/>
    </source>
</evidence>
<dbReference type="HOGENOM" id="CLU_082523_4_0_1"/>
<keyword evidence="3" id="KW-0507">mRNA processing</keyword>
<dbReference type="Pfam" id="PF05700">
    <property type="entry name" value="BCAS2"/>
    <property type="match status" value="1"/>
</dbReference>
<evidence type="ECO:0000256" key="4">
    <source>
        <dbReference type="ARBA" id="ARBA00022728"/>
    </source>
</evidence>
<dbReference type="PANTHER" id="PTHR13296">
    <property type="entry name" value="BCAS2 PROTEIN"/>
    <property type="match status" value="1"/>
</dbReference>
<dbReference type="GO" id="GO:0006397">
    <property type="term" value="P:mRNA processing"/>
    <property type="evidence" value="ECO:0007669"/>
    <property type="project" value="UniProtKB-KW"/>
</dbReference>
<evidence type="ECO:0000256" key="3">
    <source>
        <dbReference type="ARBA" id="ARBA00022664"/>
    </source>
</evidence>
<accession>A0A0D1XK04</accession>
<gene>
    <name evidence="8" type="ORF">PV09_06081</name>
</gene>
<comment type="similarity">
    <text evidence="2">Belongs to the SPF27 family.</text>
</comment>
<sequence>MPLGLESTDFLSHIDGELQPQQRDAIVAQVRAEIPPNAAETLHPRIPVAYEPHFSPLIEAELERIASKAEKQPGTGIDVSRYEADALEAPPRTSPHSDERHPEILAQWRQKLQRAYGLKTYLDGRLVNLNLLETYGKNAWLIGNSQLEEEVRSLDRELAEMKRQVEEVEEQRRRKQEAVKGEMEGLEESWRRGVRGIVEVELATEGLKQEILARKRASAAVG</sequence>
<proteinExistence type="inferred from homology"/>
<organism evidence="8 9">
    <name type="scientific">Verruconis gallopava</name>
    <dbReference type="NCBI Taxonomy" id="253628"/>
    <lineage>
        <taxon>Eukaryota</taxon>
        <taxon>Fungi</taxon>
        <taxon>Dikarya</taxon>
        <taxon>Ascomycota</taxon>
        <taxon>Pezizomycotina</taxon>
        <taxon>Dothideomycetes</taxon>
        <taxon>Pleosporomycetidae</taxon>
        <taxon>Venturiales</taxon>
        <taxon>Sympoventuriaceae</taxon>
        <taxon>Verruconis</taxon>
    </lineage>
</organism>
<evidence type="ECO:0000256" key="1">
    <source>
        <dbReference type="ARBA" id="ARBA00004123"/>
    </source>
</evidence>
<dbReference type="RefSeq" id="XP_016212510.1">
    <property type="nucleotide sequence ID" value="XM_016359674.1"/>
</dbReference>
<keyword evidence="4" id="KW-0747">Spliceosome</keyword>
<evidence type="ECO:0000313" key="9">
    <source>
        <dbReference type="Proteomes" id="UP000053259"/>
    </source>
</evidence>
<dbReference type="GeneID" id="27314054"/>
<dbReference type="PANTHER" id="PTHR13296:SF0">
    <property type="entry name" value="PRE-MRNA-SPLICING FACTOR SPF27"/>
    <property type="match status" value="1"/>
</dbReference>
<evidence type="ECO:0000256" key="5">
    <source>
        <dbReference type="ARBA" id="ARBA00023187"/>
    </source>
</evidence>
<dbReference type="EMBL" id="KN847548">
    <property type="protein sequence ID" value="KIW02641.1"/>
    <property type="molecule type" value="Genomic_DNA"/>
</dbReference>
<evidence type="ECO:0000256" key="6">
    <source>
        <dbReference type="ARBA" id="ARBA00023242"/>
    </source>
</evidence>
<dbReference type="STRING" id="253628.A0A0D1XK04"/>
<keyword evidence="6" id="KW-0539">Nucleus</keyword>
<evidence type="ECO:0008006" key="10">
    <source>
        <dbReference type="Google" id="ProtNLM"/>
    </source>
</evidence>
<keyword evidence="5" id="KW-0508">mRNA splicing</keyword>
<dbReference type="GO" id="GO:0000974">
    <property type="term" value="C:Prp19 complex"/>
    <property type="evidence" value="ECO:0007669"/>
    <property type="project" value="TreeGrafter"/>
</dbReference>
<dbReference type="AlphaFoldDB" id="A0A0D1XK04"/>
<keyword evidence="7" id="KW-0175">Coiled coil</keyword>
<feature type="coiled-coil region" evidence="7">
    <location>
        <begin position="144"/>
        <end position="178"/>
    </location>
</feature>
<dbReference type="GO" id="GO:0071011">
    <property type="term" value="C:precatalytic spliceosome"/>
    <property type="evidence" value="ECO:0007669"/>
    <property type="project" value="TreeGrafter"/>
</dbReference>
<dbReference type="InterPro" id="IPR008409">
    <property type="entry name" value="SPF27"/>
</dbReference>
<dbReference type="Proteomes" id="UP000053259">
    <property type="component" value="Unassembled WGS sequence"/>
</dbReference>
<evidence type="ECO:0000256" key="7">
    <source>
        <dbReference type="SAM" id="Coils"/>
    </source>
</evidence>
<comment type="subcellular location">
    <subcellularLocation>
        <location evidence="1">Nucleus</location>
    </subcellularLocation>
</comment>
<reference evidence="8 9" key="1">
    <citation type="submission" date="2015-01" db="EMBL/GenBank/DDBJ databases">
        <title>The Genome Sequence of Ochroconis gallopava CBS43764.</title>
        <authorList>
            <consortium name="The Broad Institute Genomics Platform"/>
            <person name="Cuomo C."/>
            <person name="de Hoog S."/>
            <person name="Gorbushina A."/>
            <person name="Stielow B."/>
            <person name="Teixiera M."/>
            <person name="Abouelleil A."/>
            <person name="Chapman S.B."/>
            <person name="Priest M."/>
            <person name="Young S.K."/>
            <person name="Wortman J."/>
            <person name="Nusbaum C."/>
            <person name="Birren B."/>
        </authorList>
    </citation>
    <scope>NUCLEOTIDE SEQUENCE [LARGE SCALE GENOMIC DNA]</scope>
    <source>
        <strain evidence="8 9">CBS 43764</strain>
    </source>
</reference>
<dbReference type="GO" id="GO:0008380">
    <property type="term" value="P:RNA splicing"/>
    <property type="evidence" value="ECO:0007669"/>
    <property type="project" value="UniProtKB-KW"/>
</dbReference>